<sequence>MNTVFGSGLLFTVGGVAAYLAGVAVPYPGRALSLTAVMVGVTLLAVGRSPHSEATA</sequence>
<dbReference type="EMBL" id="JAMQON010000001">
    <property type="protein sequence ID" value="MDS0259249.1"/>
    <property type="molecule type" value="Genomic_DNA"/>
</dbReference>
<organism evidence="1 2">
    <name type="scientific">Haloarcula saliterrae</name>
    <dbReference type="NCBI Taxonomy" id="2950534"/>
    <lineage>
        <taxon>Archaea</taxon>
        <taxon>Methanobacteriati</taxon>
        <taxon>Methanobacteriota</taxon>
        <taxon>Stenosarchaea group</taxon>
        <taxon>Halobacteria</taxon>
        <taxon>Halobacteriales</taxon>
        <taxon>Haloarculaceae</taxon>
        <taxon>Haloarcula</taxon>
    </lineage>
</organism>
<evidence type="ECO:0008006" key="3">
    <source>
        <dbReference type="Google" id="ProtNLM"/>
    </source>
</evidence>
<proteinExistence type="predicted"/>
<evidence type="ECO:0000313" key="2">
    <source>
        <dbReference type="Proteomes" id="UP001259659"/>
    </source>
</evidence>
<accession>A0ABU2FAH8</accession>
<evidence type="ECO:0000313" key="1">
    <source>
        <dbReference type="EMBL" id="MDS0259249.1"/>
    </source>
</evidence>
<dbReference type="RefSeq" id="WP_310918835.1">
    <property type="nucleotide sequence ID" value="NZ_JAMQON010000001.1"/>
</dbReference>
<protein>
    <recommendedName>
        <fullName evidence="3">XapX domain-containing protein</fullName>
    </recommendedName>
</protein>
<name>A0ABU2FAH8_9EURY</name>
<gene>
    <name evidence="1" type="ORF">NDI56_07570</name>
</gene>
<comment type="caution">
    <text evidence="1">The sequence shown here is derived from an EMBL/GenBank/DDBJ whole genome shotgun (WGS) entry which is preliminary data.</text>
</comment>
<keyword evidence="2" id="KW-1185">Reference proteome</keyword>
<reference evidence="1 2" key="1">
    <citation type="submission" date="2022-06" db="EMBL/GenBank/DDBJ databases">
        <title>Haloarcula sp. a new haloarchaeum isolate from saline soil.</title>
        <authorList>
            <person name="Strakova D."/>
            <person name="Galisteo C."/>
            <person name="Sanchez-Porro C."/>
            <person name="Ventosa A."/>
        </authorList>
    </citation>
    <scope>NUCLEOTIDE SEQUENCE [LARGE SCALE GENOMIC DNA]</scope>
    <source>
        <strain evidence="1 2">S1CR25-12</strain>
    </source>
</reference>
<dbReference type="Proteomes" id="UP001259659">
    <property type="component" value="Unassembled WGS sequence"/>
</dbReference>